<sequence length="151" mass="16422">MLSDLLDESLVQLNVEASDWEDAIRKATAPLVANGKVTEGYVDDIIKGVHELGPYIVITEHVALPHARPESGALESAVGIVTLKNPVEFGSEDNDPVKYLFPLSAKDNDSHLSALQSLVELLSDPDFFTKLDACKNAQEVVDLVHAKERGM</sequence>
<dbReference type="Proteomes" id="UP000054078">
    <property type="component" value="Unassembled WGS sequence"/>
</dbReference>
<keyword evidence="7" id="KW-0418">Kinase</keyword>
<dbReference type="PROSITE" id="PS51094">
    <property type="entry name" value="PTS_EIIA_TYPE_2"/>
    <property type="match status" value="1"/>
</dbReference>
<keyword evidence="2" id="KW-0813">Transport</keyword>
<gene>
    <name evidence="12" type="ORF">AUL39_10540</name>
</gene>
<dbReference type="PANTHER" id="PTHR36203">
    <property type="entry name" value="ASCORBATE-SPECIFIC PTS SYSTEM EIIA COMPONENT"/>
    <property type="match status" value="1"/>
</dbReference>
<organism evidence="12 13">
    <name type="scientific">Tractidigestivibacter scatoligenes</name>
    <name type="common">Olsenella scatoligenes</name>
    <dbReference type="NCBI Taxonomy" id="1299998"/>
    <lineage>
        <taxon>Bacteria</taxon>
        <taxon>Bacillati</taxon>
        <taxon>Actinomycetota</taxon>
        <taxon>Coriobacteriia</taxon>
        <taxon>Coriobacteriales</taxon>
        <taxon>Atopobiaceae</taxon>
        <taxon>Tractidigestivibacter</taxon>
    </lineage>
</organism>
<dbReference type="OrthoDB" id="1634238at2"/>
<dbReference type="EMBL" id="LOJF01000012">
    <property type="protein sequence ID" value="KUH57735.1"/>
    <property type="molecule type" value="Genomic_DNA"/>
</dbReference>
<evidence type="ECO:0000256" key="1">
    <source>
        <dbReference type="ARBA" id="ARBA00004496"/>
    </source>
</evidence>
<evidence type="ECO:0000256" key="6">
    <source>
        <dbReference type="ARBA" id="ARBA00022683"/>
    </source>
</evidence>
<dbReference type="Gene3D" id="3.40.930.10">
    <property type="entry name" value="Mannitol-specific EII, Chain A"/>
    <property type="match status" value="1"/>
</dbReference>
<comment type="caution">
    <text evidence="12">The sequence shown here is derived from an EMBL/GenBank/DDBJ whole genome shotgun (WGS) entry which is preliminary data.</text>
</comment>
<dbReference type="SUPFAM" id="SSF55804">
    <property type="entry name" value="Phoshotransferase/anion transport protein"/>
    <property type="match status" value="1"/>
</dbReference>
<reference evidence="12 13" key="1">
    <citation type="submission" date="2015-12" db="EMBL/GenBank/DDBJ databases">
        <title>Draft Genome Sequence of Olsenella scatoligenes SK9K4T; a Producer of 3-Methylindole- (skatole) and 4-Methylphenol- (p-cresol) Isolated from Pig Feces.</title>
        <authorList>
            <person name="Li X."/>
            <person name="Borg B."/>
            <person name="Canibe N."/>
        </authorList>
    </citation>
    <scope>NUCLEOTIDE SEQUENCE [LARGE SCALE GENOMIC DNA]</scope>
    <source>
        <strain evidence="12 13">SK9K4</strain>
    </source>
</reference>
<keyword evidence="13" id="KW-1185">Reference proteome</keyword>
<evidence type="ECO:0000256" key="2">
    <source>
        <dbReference type="ARBA" id="ARBA00022448"/>
    </source>
</evidence>
<keyword evidence="12" id="KW-0762">Sugar transport</keyword>
<evidence type="ECO:0000313" key="13">
    <source>
        <dbReference type="Proteomes" id="UP000054078"/>
    </source>
</evidence>
<keyword evidence="3" id="KW-0963">Cytoplasm</keyword>
<comment type="subcellular location">
    <subcellularLocation>
        <location evidence="1">Cytoplasm</location>
    </subcellularLocation>
</comment>
<feature type="domain" description="PTS EIIA type-2" evidence="11">
    <location>
        <begin position="4"/>
        <end position="147"/>
    </location>
</feature>
<dbReference type="AlphaFoldDB" id="A0A100YU51"/>
<dbReference type="GO" id="GO:0016301">
    <property type="term" value="F:kinase activity"/>
    <property type="evidence" value="ECO:0007669"/>
    <property type="project" value="UniProtKB-KW"/>
</dbReference>
<dbReference type="STRING" id="1299998.AUL39_10540"/>
<name>A0A100YU51_TRASO</name>
<dbReference type="InterPro" id="IPR051351">
    <property type="entry name" value="Ascorbate-PTS_EIIA_comp"/>
</dbReference>
<keyword evidence="5" id="KW-0808">Transferase</keyword>
<evidence type="ECO:0000256" key="5">
    <source>
        <dbReference type="ARBA" id="ARBA00022679"/>
    </source>
</evidence>
<dbReference type="PANTHER" id="PTHR36203:SF1">
    <property type="entry name" value="ASCORBATE-SPECIFIC PTS SYSTEM EIIA COMPONENT"/>
    <property type="match status" value="1"/>
</dbReference>
<evidence type="ECO:0000256" key="3">
    <source>
        <dbReference type="ARBA" id="ARBA00022490"/>
    </source>
</evidence>
<comment type="function">
    <text evidence="8">The phosphoenolpyruvate-dependent sugar phosphotransferase system (sugar PTS), a major carbohydrate active transport system, catalyzes the phosphorylation of incoming sugar substrates concomitantly with their translocation across the cell membrane. The enzyme II UlaABC PTS system is involved in ascorbate transport.</text>
</comment>
<keyword evidence="4" id="KW-0597">Phosphoprotein</keyword>
<evidence type="ECO:0000256" key="4">
    <source>
        <dbReference type="ARBA" id="ARBA00022553"/>
    </source>
</evidence>
<dbReference type="CDD" id="cd00211">
    <property type="entry name" value="PTS_IIA_fru"/>
    <property type="match status" value="1"/>
</dbReference>
<protein>
    <recommendedName>
        <fullName evidence="9">Ascorbate-specific PTS system EIIA component</fullName>
    </recommendedName>
    <alternativeName>
        <fullName evidence="10">Ascorbate-specific phosphotransferase enzyme IIA component</fullName>
    </alternativeName>
</protein>
<evidence type="ECO:0000259" key="11">
    <source>
        <dbReference type="PROSITE" id="PS51094"/>
    </source>
</evidence>
<evidence type="ECO:0000313" key="12">
    <source>
        <dbReference type="EMBL" id="KUH57735.1"/>
    </source>
</evidence>
<dbReference type="GO" id="GO:0009401">
    <property type="term" value="P:phosphoenolpyruvate-dependent sugar phosphotransferase system"/>
    <property type="evidence" value="ECO:0007669"/>
    <property type="project" value="UniProtKB-KW"/>
</dbReference>
<evidence type="ECO:0000256" key="10">
    <source>
        <dbReference type="ARBA" id="ARBA00042072"/>
    </source>
</evidence>
<keyword evidence="6" id="KW-0598">Phosphotransferase system</keyword>
<dbReference type="RefSeq" id="WP_059056067.1">
    <property type="nucleotide sequence ID" value="NZ_JAZHSO010000009.1"/>
</dbReference>
<evidence type="ECO:0000256" key="9">
    <source>
        <dbReference type="ARBA" id="ARBA00041175"/>
    </source>
</evidence>
<proteinExistence type="predicted"/>
<dbReference type="InterPro" id="IPR002178">
    <property type="entry name" value="PTS_EIIA_type-2_dom"/>
</dbReference>
<accession>A0A100YU51</accession>
<evidence type="ECO:0000256" key="7">
    <source>
        <dbReference type="ARBA" id="ARBA00022777"/>
    </source>
</evidence>
<dbReference type="Pfam" id="PF00359">
    <property type="entry name" value="PTS_EIIA_2"/>
    <property type="match status" value="1"/>
</dbReference>
<dbReference type="GO" id="GO:0005737">
    <property type="term" value="C:cytoplasm"/>
    <property type="evidence" value="ECO:0007669"/>
    <property type="project" value="UniProtKB-SubCell"/>
</dbReference>
<dbReference type="InterPro" id="IPR016152">
    <property type="entry name" value="PTrfase/Anion_transptr"/>
</dbReference>
<evidence type="ECO:0000256" key="8">
    <source>
        <dbReference type="ARBA" id="ARBA00037387"/>
    </source>
</evidence>